<organism evidence="1 2">
    <name type="scientific">Mycena rosella</name>
    <name type="common">Pink bonnet</name>
    <name type="synonym">Agaricus rosellus</name>
    <dbReference type="NCBI Taxonomy" id="1033263"/>
    <lineage>
        <taxon>Eukaryota</taxon>
        <taxon>Fungi</taxon>
        <taxon>Dikarya</taxon>
        <taxon>Basidiomycota</taxon>
        <taxon>Agaricomycotina</taxon>
        <taxon>Agaricomycetes</taxon>
        <taxon>Agaricomycetidae</taxon>
        <taxon>Agaricales</taxon>
        <taxon>Marasmiineae</taxon>
        <taxon>Mycenaceae</taxon>
        <taxon>Mycena</taxon>
    </lineage>
</organism>
<dbReference type="Proteomes" id="UP001221757">
    <property type="component" value="Unassembled WGS sequence"/>
</dbReference>
<accession>A0AAD7G358</accession>
<evidence type="ECO:0000313" key="2">
    <source>
        <dbReference type="Proteomes" id="UP001221757"/>
    </source>
</evidence>
<evidence type="ECO:0000313" key="1">
    <source>
        <dbReference type="EMBL" id="KAJ7662913.1"/>
    </source>
</evidence>
<gene>
    <name evidence="1" type="ORF">B0H17DRAFT_1093186</name>
</gene>
<proteinExistence type="predicted"/>
<name>A0AAD7G358_MYCRO</name>
<protein>
    <submittedName>
        <fullName evidence="1">Uncharacterized protein</fullName>
    </submittedName>
</protein>
<sequence length="51" mass="6137">MYRILDRTSRNTAALIHQILQPYYYWVACFQSWEQTRGGRIPSSCWLGWRG</sequence>
<dbReference type="AlphaFoldDB" id="A0AAD7G358"/>
<keyword evidence="2" id="KW-1185">Reference proteome</keyword>
<dbReference type="EMBL" id="JARKIE010000237">
    <property type="protein sequence ID" value="KAJ7662913.1"/>
    <property type="molecule type" value="Genomic_DNA"/>
</dbReference>
<reference evidence="1" key="1">
    <citation type="submission" date="2023-03" db="EMBL/GenBank/DDBJ databases">
        <title>Massive genome expansion in bonnet fungi (Mycena s.s.) driven by repeated elements and novel gene families across ecological guilds.</title>
        <authorList>
            <consortium name="Lawrence Berkeley National Laboratory"/>
            <person name="Harder C.B."/>
            <person name="Miyauchi S."/>
            <person name="Viragh M."/>
            <person name="Kuo A."/>
            <person name="Thoen E."/>
            <person name="Andreopoulos B."/>
            <person name="Lu D."/>
            <person name="Skrede I."/>
            <person name="Drula E."/>
            <person name="Henrissat B."/>
            <person name="Morin E."/>
            <person name="Kohler A."/>
            <person name="Barry K."/>
            <person name="LaButti K."/>
            <person name="Morin E."/>
            <person name="Salamov A."/>
            <person name="Lipzen A."/>
            <person name="Mereny Z."/>
            <person name="Hegedus B."/>
            <person name="Baldrian P."/>
            <person name="Stursova M."/>
            <person name="Weitz H."/>
            <person name="Taylor A."/>
            <person name="Grigoriev I.V."/>
            <person name="Nagy L.G."/>
            <person name="Martin F."/>
            <person name="Kauserud H."/>
        </authorList>
    </citation>
    <scope>NUCLEOTIDE SEQUENCE</scope>
    <source>
        <strain evidence="1">CBHHK067</strain>
    </source>
</reference>
<comment type="caution">
    <text evidence="1">The sequence shown here is derived from an EMBL/GenBank/DDBJ whole genome shotgun (WGS) entry which is preliminary data.</text>
</comment>